<evidence type="ECO:0000256" key="2">
    <source>
        <dbReference type="ARBA" id="ARBA00023172"/>
    </source>
</evidence>
<gene>
    <name evidence="5" type="ORF">H9811_04565</name>
</gene>
<evidence type="ECO:0000259" key="4">
    <source>
        <dbReference type="PROSITE" id="PS51900"/>
    </source>
</evidence>
<dbReference type="PROSITE" id="PS51900">
    <property type="entry name" value="CB"/>
    <property type="match status" value="1"/>
</dbReference>
<keyword evidence="2" id="KW-0233">DNA recombination</keyword>
<evidence type="ECO:0000256" key="1">
    <source>
        <dbReference type="ARBA" id="ARBA00023125"/>
    </source>
</evidence>
<dbReference type="Gene3D" id="1.10.443.10">
    <property type="entry name" value="Intergrase catalytic core"/>
    <property type="match status" value="1"/>
</dbReference>
<dbReference type="GO" id="GO:0006310">
    <property type="term" value="P:DNA recombination"/>
    <property type="evidence" value="ECO:0007669"/>
    <property type="project" value="UniProtKB-KW"/>
</dbReference>
<dbReference type="Proteomes" id="UP000824048">
    <property type="component" value="Unassembled WGS sequence"/>
</dbReference>
<dbReference type="InterPro" id="IPR010998">
    <property type="entry name" value="Integrase_recombinase_N"/>
</dbReference>
<dbReference type="GO" id="GO:0015074">
    <property type="term" value="P:DNA integration"/>
    <property type="evidence" value="ECO:0007669"/>
    <property type="project" value="InterPro"/>
</dbReference>
<evidence type="ECO:0000313" key="5">
    <source>
        <dbReference type="EMBL" id="HIZ41822.1"/>
    </source>
</evidence>
<protein>
    <recommendedName>
        <fullName evidence="4">Core-binding (CB) domain-containing protein</fullName>
    </recommendedName>
</protein>
<dbReference type="EMBL" id="DXBP01000029">
    <property type="protein sequence ID" value="HIZ41822.1"/>
    <property type="molecule type" value="Genomic_DNA"/>
</dbReference>
<keyword evidence="1 3" id="KW-0238">DNA-binding</keyword>
<accession>A0A9D2ER41</accession>
<sequence length="266" mass="29858">MHEVQEILPGRPLAAFLQSAGSGWNEGTQATYRRALQELQGYMAAHGPPTVQSLQAWRQSLRETYSLRSINLRIAAANHYFRWCERPDLVMHHERPAKTPSPELSRSEYLRLLRAARAQGQRQLYLLVKLFALTGLPLQCLGQVTAAVVRAGGGELSCRGQPFTLCLPDSLQRELLAYMEEQHTGSGPLFVSRSGRVVNRSHLCRSIQELCRTAGVPEEKGSPRCLRALWRSTQDRLHADMEQQIRNIYSLLLQAEEETAGWSAGA</sequence>
<dbReference type="GO" id="GO:0003677">
    <property type="term" value="F:DNA binding"/>
    <property type="evidence" value="ECO:0007669"/>
    <property type="project" value="UniProtKB-UniRule"/>
</dbReference>
<organism evidence="5 6">
    <name type="scientific">Candidatus Gemmiger excrementigallinarum</name>
    <dbReference type="NCBI Taxonomy" id="2838609"/>
    <lineage>
        <taxon>Bacteria</taxon>
        <taxon>Bacillati</taxon>
        <taxon>Bacillota</taxon>
        <taxon>Clostridia</taxon>
        <taxon>Eubacteriales</taxon>
        <taxon>Gemmiger</taxon>
    </lineage>
</organism>
<reference evidence="5" key="1">
    <citation type="journal article" date="2021" name="PeerJ">
        <title>Extensive microbial diversity within the chicken gut microbiome revealed by metagenomics and culture.</title>
        <authorList>
            <person name="Gilroy R."/>
            <person name="Ravi A."/>
            <person name="Getino M."/>
            <person name="Pursley I."/>
            <person name="Horton D.L."/>
            <person name="Alikhan N.F."/>
            <person name="Baker D."/>
            <person name="Gharbi K."/>
            <person name="Hall N."/>
            <person name="Watson M."/>
            <person name="Adriaenssens E.M."/>
            <person name="Foster-Nyarko E."/>
            <person name="Jarju S."/>
            <person name="Secka A."/>
            <person name="Antonio M."/>
            <person name="Oren A."/>
            <person name="Chaudhuri R.R."/>
            <person name="La Ragione R."/>
            <person name="Hildebrand F."/>
            <person name="Pallen M.J."/>
        </authorList>
    </citation>
    <scope>NUCLEOTIDE SEQUENCE</scope>
    <source>
        <strain evidence="5">ChiSxjej1B13-11774</strain>
    </source>
</reference>
<dbReference type="Gene3D" id="1.10.150.130">
    <property type="match status" value="1"/>
</dbReference>
<comment type="caution">
    <text evidence="5">The sequence shown here is derived from an EMBL/GenBank/DDBJ whole genome shotgun (WGS) entry which is preliminary data.</text>
</comment>
<dbReference type="InterPro" id="IPR013762">
    <property type="entry name" value="Integrase-like_cat_sf"/>
</dbReference>
<feature type="domain" description="Core-binding (CB)" evidence="4">
    <location>
        <begin position="7"/>
        <end position="85"/>
    </location>
</feature>
<name>A0A9D2ER41_9FIRM</name>
<proteinExistence type="predicted"/>
<dbReference type="InterPro" id="IPR011010">
    <property type="entry name" value="DNA_brk_join_enz"/>
</dbReference>
<dbReference type="SUPFAM" id="SSF56349">
    <property type="entry name" value="DNA breaking-rejoining enzymes"/>
    <property type="match status" value="1"/>
</dbReference>
<dbReference type="AlphaFoldDB" id="A0A9D2ER41"/>
<evidence type="ECO:0000256" key="3">
    <source>
        <dbReference type="PROSITE-ProRule" id="PRU01248"/>
    </source>
</evidence>
<dbReference type="InterPro" id="IPR044068">
    <property type="entry name" value="CB"/>
</dbReference>
<reference evidence="5" key="2">
    <citation type="submission" date="2021-04" db="EMBL/GenBank/DDBJ databases">
        <authorList>
            <person name="Gilroy R."/>
        </authorList>
    </citation>
    <scope>NUCLEOTIDE SEQUENCE</scope>
    <source>
        <strain evidence="5">ChiSxjej1B13-11774</strain>
    </source>
</reference>
<evidence type="ECO:0000313" key="6">
    <source>
        <dbReference type="Proteomes" id="UP000824048"/>
    </source>
</evidence>